<accession>A0A1H6HIQ1</accession>
<organism evidence="1 2">
    <name type="scientific">Chryseobacterium culicis</name>
    <dbReference type="NCBI Taxonomy" id="680127"/>
    <lineage>
        <taxon>Bacteria</taxon>
        <taxon>Pseudomonadati</taxon>
        <taxon>Bacteroidota</taxon>
        <taxon>Flavobacteriia</taxon>
        <taxon>Flavobacteriales</taxon>
        <taxon>Weeksellaceae</taxon>
        <taxon>Chryseobacterium group</taxon>
        <taxon>Chryseobacterium</taxon>
    </lineage>
</organism>
<evidence type="ECO:0000313" key="1">
    <source>
        <dbReference type="EMBL" id="SEH35326.1"/>
    </source>
</evidence>
<dbReference type="AlphaFoldDB" id="A0A1H6HIQ1"/>
<reference evidence="1 2" key="1">
    <citation type="submission" date="2016-10" db="EMBL/GenBank/DDBJ databases">
        <authorList>
            <person name="de Groot N.N."/>
        </authorList>
    </citation>
    <scope>NUCLEOTIDE SEQUENCE [LARGE SCALE GENOMIC DNA]</scope>
    <source>
        <strain evidence="1 2">DSM 23031</strain>
    </source>
</reference>
<protein>
    <submittedName>
        <fullName evidence="1">Uncharacterized protein</fullName>
    </submittedName>
</protein>
<evidence type="ECO:0000313" key="2">
    <source>
        <dbReference type="Proteomes" id="UP000198561"/>
    </source>
</evidence>
<dbReference type="Proteomes" id="UP000198561">
    <property type="component" value="Unassembled WGS sequence"/>
</dbReference>
<dbReference type="EMBL" id="FNWQ01000003">
    <property type="protein sequence ID" value="SEH35326.1"/>
    <property type="molecule type" value="Genomic_DNA"/>
</dbReference>
<proteinExistence type="predicted"/>
<gene>
    <name evidence="1" type="ORF">SAMN05421593_2970</name>
</gene>
<name>A0A1H6HIQ1_CHRCI</name>
<sequence>MFGLLILKKINASGFVAMENDICARVIGKYCSVFNEPENRRKKMNTVIVLSKDFAANESAVVDLKSWGFINPLKALTFQNKTGRCAKFIWQGDMIYNKEKAGYFKEINNDLGVKVSHYEGFITITNGGGEQHLEGKVKL</sequence>